<evidence type="ECO:0000313" key="10">
    <source>
        <dbReference type="EMBL" id="QED26111.1"/>
    </source>
</evidence>
<dbReference type="AlphaFoldDB" id="A0A5B8XLV3"/>
<dbReference type="EMBL" id="CP042467">
    <property type="protein sequence ID" value="QED26111.1"/>
    <property type="molecule type" value="Genomic_DNA"/>
</dbReference>
<feature type="domain" description="DDH" evidence="7">
    <location>
        <begin position="86"/>
        <end position="242"/>
    </location>
</feature>
<evidence type="ECO:0000256" key="2">
    <source>
        <dbReference type="ARBA" id="ARBA00019841"/>
    </source>
</evidence>
<dbReference type="GO" id="GO:0006310">
    <property type="term" value="P:DNA recombination"/>
    <property type="evidence" value="ECO:0007669"/>
    <property type="project" value="InterPro"/>
</dbReference>
<keyword evidence="3" id="KW-0540">Nuclease</keyword>
<dbReference type="Pfam" id="PF01368">
    <property type="entry name" value="DHH"/>
    <property type="match status" value="1"/>
</dbReference>
<evidence type="ECO:0000259" key="8">
    <source>
        <dbReference type="Pfam" id="PF02272"/>
    </source>
</evidence>
<feature type="domain" description="RecJ OB" evidence="9">
    <location>
        <begin position="469"/>
        <end position="570"/>
    </location>
</feature>
<dbReference type="Pfam" id="PF02272">
    <property type="entry name" value="DHHA1"/>
    <property type="match status" value="1"/>
</dbReference>
<dbReference type="Gene3D" id="3.90.1640.30">
    <property type="match status" value="1"/>
</dbReference>
<dbReference type="Pfam" id="PF17768">
    <property type="entry name" value="RecJ_OB"/>
    <property type="match status" value="1"/>
</dbReference>
<dbReference type="InterPro" id="IPR004610">
    <property type="entry name" value="RecJ"/>
</dbReference>
<dbReference type="GO" id="GO:0006281">
    <property type="term" value="P:DNA repair"/>
    <property type="evidence" value="ECO:0007669"/>
    <property type="project" value="InterPro"/>
</dbReference>
<dbReference type="InterPro" id="IPR003156">
    <property type="entry name" value="DHHA1_dom"/>
</dbReference>
<dbReference type="InterPro" id="IPR041122">
    <property type="entry name" value="RecJ_OB"/>
</dbReference>
<keyword evidence="4" id="KW-0378">Hydrolase</keyword>
<dbReference type="RefSeq" id="WP_146957268.1">
    <property type="nucleotide sequence ID" value="NZ_CP042467.1"/>
</dbReference>
<dbReference type="GO" id="GO:0008409">
    <property type="term" value="F:5'-3' exonuclease activity"/>
    <property type="evidence" value="ECO:0007669"/>
    <property type="project" value="InterPro"/>
</dbReference>
<proteinExistence type="inferred from homology"/>
<gene>
    <name evidence="10" type="primary">recJ</name>
    <name evidence="10" type="ORF">FRD01_02315</name>
</gene>
<dbReference type="InterPro" id="IPR038763">
    <property type="entry name" value="DHH_sf"/>
</dbReference>
<reference evidence="10 11" key="1">
    <citation type="submission" date="2019-08" db="EMBL/GenBank/DDBJ databases">
        <authorList>
            <person name="Liang Q."/>
        </authorList>
    </citation>
    <scope>NUCLEOTIDE SEQUENCE [LARGE SCALE GENOMIC DNA]</scope>
    <source>
        <strain evidence="10 11">V1718</strain>
    </source>
</reference>
<dbReference type="InterPro" id="IPR001667">
    <property type="entry name" value="DDH_dom"/>
</dbReference>
<protein>
    <recommendedName>
        <fullName evidence="2">Single-stranded-DNA-specific exonuclease RecJ</fullName>
    </recommendedName>
</protein>
<organism evidence="10 11">
    <name type="scientific">Microvenator marinus</name>
    <dbReference type="NCBI Taxonomy" id="2600177"/>
    <lineage>
        <taxon>Bacteria</taxon>
        <taxon>Deltaproteobacteria</taxon>
        <taxon>Bradymonadales</taxon>
        <taxon>Microvenatoraceae</taxon>
        <taxon>Microvenator</taxon>
    </lineage>
</organism>
<evidence type="ECO:0000259" key="7">
    <source>
        <dbReference type="Pfam" id="PF01368"/>
    </source>
</evidence>
<name>A0A5B8XLV3_9DELT</name>
<dbReference type="PANTHER" id="PTHR30255:SF2">
    <property type="entry name" value="SINGLE-STRANDED-DNA-SPECIFIC EXONUCLEASE RECJ"/>
    <property type="match status" value="1"/>
</dbReference>
<keyword evidence="6" id="KW-0175">Coiled coil</keyword>
<comment type="similarity">
    <text evidence="1">Belongs to the RecJ family.</text>
</comment>
<evidence type="ECO:0000313" key="11">
    <source>
        <dbReference type="Proteomes" id="UP000321595"/>
    </source>
</evidence>
<dbReference type="KEGG" id="bbae:FRD01_02315"/>
<keyword evidence="11" id="KW-1185">Reference proteome</keyword>
<keyword evidence="5 10" id="KW-0269">Exonuclease</keyword>
<evidence type="ECO:0000256" key="6">
    <source>
        <dbReference type="SAM" id="Coils"/>
    </source>
</evidence>
<dbReference type="PANTHER" id="PTHR30255">
    <property type="entry name" value="SINGLE-STRANDED-DNA-SPECIFIC EXONUCLEASE RECJ"/>
    <property type="match status" value="1"/>
</dbReference>
<dbReference type="InterPro" id="IPR051673">
    <property type="entry name" value="SSDNA_exonuclease_RecJ"/>
</dbReference>
<dbReference type="SUPFAM" id="SSF64182">
    <property type="entry name" value="DHH phosphoesterases"/>
    <property type="match status" value="1"/>
</dbReference>
<evidence type="ECO:0000256" key="3">
    <source>
        <dbReference type="ARBA" id="ARBA00022722"/>
    </source>
</evidence>
<sequence length="583" mass="64120">MASETRHTRDWIVNEPPPEICLALAKDLGISPLTARILVNRGINNATLGDGFLNPTLKSMHDPFLMKDMRRAVREVLRAIDAGQMITVHGDYDVDGTCSVSVLYGFLKALGARVDYYIPVRTQDGYGLNIETVRRLHAKGTDLIITVDCGISNADEIRLAKQLGMKTIVVDHHTVPEVLPPAVAVLNPLRSDCDFPFKGLAAVGVTFNFVVALRSELRKRGIFKIIPEPDLREYLDLVALGTVADVVPLVDENRVFVRLGLEVLSSRRRAGVSALMDRAQVEVGPISTRTISFRLAPRINAAGRMSDASICVELLTTTSYGRATELAEELEQLNRARQGEEKEILHNALAQAEEQIDLNRRALVVAGVDWNRGVLGIVASRLMEKYHRPAFLMGIEDGFAKGSARSIDGINIVEALNSVGDLLATWGGHSAAAGLSLDAVNLEAFRDRIDESIANVFDDGTIPRPRLKIDSEVELHEIDRQFIVDLNKLAPFGAGNPEPTLLSRRSKALNVRVISNKHLRARFKDESGMIEGFGFAMRDAIGMLDDTVAIAFVPRLVSNRGESKFEVQLKGVRPSELVFENEP</sequence>
<dbReference type="NCBIfam" id="TIGR00644">
    <property type="entry name" value="recJ"/>
    <property type="match status" value="1"/>
</dbReference>
<dbReference type="OrthoDB" id="9809852at2"/>
<accession>A0A5B8XLV3</accession>
<evidence type="ECO:0000256" key="4">
    <source>
        <dbReference type="ARBA" id="ARBA00022801"/>
    </source>
</evidence>
<evidence type="ECO:0000256" key="1">
    <source>
        <dbReference type="ARBA" id="ARBA00005915"/>
    </source>
</evidence>
<evidence type="ECO:0000259" key="9">
    <source>
        <dbReference type="Pfam" id="PF17768"/>
    </source>
</evidence>
<feature type="coiled-coil region" evidence="6">
    <location>
        <begin position="323"/>
        <end position="362"/>
    </location>
</feature>
<dbReference type="Gene3D" id="3.10.310.30">
    <property type="match status" value="1"/>
</dbReference>
<dbReference type="GO" id="GO:0003676">
    <property type="term" value="F:nucleic acid binding"/>
    <property type="evidence" value="ECO:0007669"/>
    <property type="project" value="InterPro"/>
</dbReference>
<feature type="domain" description="DHHA1" evidence="8">
    <location>
        <begin position="364"/>
        <end position="454"/>
    </location>
</feature>
<dbReference type="Proteomes" id="UP000321595">
    <property type="component" value="Chromosome"/>
</dbReference>
<evidence type="ECO:0000256" key="5">
    <source>
        <dbReference type="ARBA" id="ARBA00022839"/>
    </source>
</evidence>